<keyword evidence="4" id="KW-0808">Transferase</keyword>
<feature type="domain" description="Aminotransferase class I/classII large" evidence="8">
    <location>
        <begin position="116"/>
        <end position="474"/>
    </location>
</feature>
<protein>
    <recommendedName>
        <fullName evidence="3">serine C-palmitoyltransferase</fullName>
        <ecNumber evidence="3">2.3.1.50</ecNumber>
    </recommendedName>
</protein>
<name>A0AAV8UNM3_9RHOD</name>
<evidence type="ECO:0000256" key="1">
    <source>
        <dbReference type="ARBA" id="ARBA00001933"/>
    </source>
</evidence>
<dbReference type="GO" id="GO:0016020">
    <property type="term" value="C:membrane"/>
    <property type="evidence" value="ECO:0007669"/>
    <property type="project" value="GOC"/>
</dbReference>
<dbReference type="InterPro" id="IPR015421">
    <property type="entry name" value="PyrdxlP-dep_Trfase_major"/>
</dbReference>
<dbReference type="SUPFAM" id="SSF53383">
    <property type="entry name" value="PLP-dependent transferases"/>
    <property type="match status" value="1"/>
</dbReference>
<proteinExistence type="inferred from homology"/>
<keyword evidence="10" id="KW-1185">Reference proteome</keyword>
<dbReference type="AlphaFoldDB" id="A0AAV8UNM3"/>
<dbReference type="InterPro" id="IPR050087">
    <property type="entry name" value="AON_synthase_class-II"/>
</dbReference>
<gene>
    <name evidence="9" type="ORF">NDN08_000672</name>
</gene>
<dbReference type="Pfam" id="PF00155">
    <property type="entry name" value="Aminotran_1_2"/>
    <property type="match status" value="1"/>
</dbReference>
<dbReference type="PANTHER" id="PTHR13693">
    <property type="entry name" value="CLASS II AMINOTRANSFERASE/8-AMINO-7-OXONONANOATE SYNTHASE"/>
    <property type="match status" value="1"/>
</dbReference>
<comment type="similarity">
    <text evidence="2 7">Belongs to the class-II pyridoxal-phosphate-dependent aminotransferase family.</text>
</comment>
<organism evidence="9 10">
    <name type="scientific">Rhodosorus marinus</name>
    <dbReference type="NCBI Taxonomy" id="101924"/>
    <lineage>
        <taxon>Eukaryota</taxon>
        <taxon>Rhodophyta</taxon>
        <taxon>Stylonematophyceae</taxon>
        <taxon>Stylonematales</taxon>
        <taxon>Stylonemataceae</taxon>
        <taxon>Rhodosorus</taxon>
    </lineage>
</organism>
<keyword evidence="5 7" id="KW-0663">Pyridoxal phosphate</keyword>
<dbReference type="EC" id="2.3.1.50" evidence="3"/>
<evidence type="ECO:0000256" key="2">
    <source>
        <dbReference type="ARBA" id="ARBA00008392"/>
    </source>
</evidence>
<comment type="cofactor">
    <cofactor evidence="1 7">
        <name>pyridoxal 5'-phosphate</name>
        <dbReference type="ChEBI" id="CHEBI:597326"/>
    </cofactor>
</comment>
<dbReference type="GO" id="GO:0004758">
    <property type="term" value="F:serine C-palmitoyltransferase activity"/>
    <property type="evidence" value="ECO:0007669"/>
    <property type="project" value="UniProtKB-EC"/>
</dbReference>
<evidence type="ECO:0000259" key="8">
    <source>
        <dbReference type="Pfam" id="PF00155"/>
    </source>
</evidence>
<reference evidence="9 10" key="1">
    <citation type="journal article" date="2023" name="Nat. Commun.">
        <title>Origin of minicircular mitochondrial genomes in red algae.</title>
        <authorList>
            <person name="Lee Y."/>
            <person name="Cho C.H."/>
            <person name="Lee Y.M."/>
            <person name="Park S.I."/>
            <person name="Yang J.H."/>
            <person name="West J.A."/>
            <person name="Bhattacharya D."/>
            <person name="Yoon H.S."/>
        </authorList>
    </citation>
    <scope>NUCLEOTIDE SEQUENCE [LARGE SCALE GENOMIC DNA]</scope>
    <source>
        <strain evidence="9 10">CCMP1338</strain>
        <tissue evidence="9">Whole cell</tissue>
    </source>
</reference>
<comment type="caution">
    <text evidence="9">The sequence shown here is derived from an EMBL/GenBank/DDBJ whole genome shotgun (WGS) entry which is preliminary data.</text>
</comment>
<evidence type="ECO:0000256" key="7">
    <source>
        <dbReference type="RuleBase" id="RU003693"/>
    </source>
</evidence>
<dbReference type="InterPro" id="IPR004839">
    <property type="entry name" value="Aminotransferase_I/II_large"/>
</dbReference>
<dbReference type="Gene3D" id="3.90.1150.10">
    <property type="entry name" value="Aspartate Aminotransferase, domain 1"/>
    <property type="match status" value="1"/>
</dbReference>
<evidence type="ECO:0000313" key="10">
    <source>
        <dbReference type="Proteomes" id="UP001157974"/>
    </source>
</evidence>
<dbReference type="PROSITE" id="PS00599">
    <property type="entry name" value="AA_TRANSFER_CLASS_2"/>
    <property type="match status" value="1"/>
</dbReference>
<dbReference type="GO" id="GO:0046512">
    <property type="term" value="P:sphingosine biosynthetic process"/>
    <property type="evidence" value="ECO:0007669"/>
    <property type="project" value="TreeGrafter"/>
</dbReference>
<evidence type="ECO:0000256" key="5">
    <source>
        <dbReference type="ARBA" id="ARBA00022898"/>
    </source>
</evidence>
<sequence>MGEHSEDDKYNNVPYFTALTTYCNYAVIVLLGHIWDFLANTFGRGDGVNGADGSDYAPYVRSFEDFYARRVYSRVSDCWGRPISSAPGAYVSVIEREDNVEMDWKVDLQPTGKTLDCINLASYNYLGYGELPGGIDQDTLEALDKYGVSTGGNSVEGRNDILEELEKTTADFLDKEASIILGMGFATNSQVLCSLVGPGCLLISDALNHASIVVGSRNSGAKIRTFAHNDPKSMENTIRESIATGQPGTGKPWRKILVVVEGIYSMEGEICNLPEIIRVKKKYGVSLFLDEAHSIGAMGGTGRGVCEYWGVGTKDVDIMMGTFTKSFGAVGGYIAASKDVVDLIRYTSPGALYSTTMSPPCVKHILWVLSEIKGEDGTGKGKQRIKQLKENTIYLRKKLAEMGLQIYGEPESPVIPIMIYGVGQIATFSRECLARGLAVVVVGFPATPLILSRARICASAAHTTEDLDKALEIIKHVAKLSMIYYDTPKRRVPALKAPKKFEEKVHATDSIFSREEMVEHSTENGHTVLPRAAPDFGRFSFI</sequence>
<evidence type="ECO:0000256" key="4">
    <source>
        <dbReference type="ARBA" id="ARBA00022679"/>
    </source>
</evidence>
<evidence type="ECO:0000313" key="9">
    <source>
        <dbReference type="EMBL" id="KAJ8904145.1"/>
    </source>
</evidence>
<dbReference type="Proteomes" id="UP001157974">
    <property type="component" value="Unassembled WGS sequence"/>
</dbReference>
<dbReference type="Gene3D" id="3.40.640.10">
    <property type="entry name" value="Type I PLP-dependent aspartate aminotransferase-like (Major domain)"/>
    <property type="match status" value="1"/>
</dbReference>
<dbReference type="InterPro" id="IPR015422">
    <property type="entry name" value="PyrdxlP-dep_Trfase_small"/>
</dbReference>
<comment type="catalytic activity">
    <reaction evidence="6">
        <text>L-serine + hexadecanoyl-CoA + H(+) = 3-oxosphinganine + CO2 + CoA</text>
        <dbReference type="Rhea" id="RHEA:14761"/>
        <dbReference type="ChEBI" id="CHEBI:15378"/>
        <dbReference type="ChEBI" id="CHEBI:16526"/>
        <dbReference type="ChEBI" id="CHEBI:33384"/>
        <dbReference type="ChEBI" id="CHEBI:57287"/>
        <dbReference type="ChEBI" id="CHEBI:57379"/>
        <dbReference type="ChEBI" id="CHEBI:58299"/>
        <dbReference type="EC" id="2.3.1.50"/>
    </reaction>
</comment>
<dbReference type="GO" id="GO:0030170">
    <property type="term" value="F:pyridoxal phosphate binding"/>
    <property type="evidence" value="ECO:0007669"/>
    <property type="project" value="InterPro"/>
</dbReference>
<dbReference type="GO" id="GO:0017059">
    <property type="term" value="C:serine palmitoyltransferase complex"/>
    <property type="evidence" value="ECO:0007669"/>
    <property type="project" value="TreeGrafter"/>
</dbReference>
<dbReference type="EMBL" id="JAMWBK010000006">
    <property type="protein sequence ID" value="KAJ8904145.1"/>
    <property type="molecule type" value="Genomic_DNA"/>
</dbReference>
<dbReference type="InterPro" id="IPR001917">
    <property type="entry name" value="Aminotrans_II_pyridoxalP_BS"/>
</dbReference>
<dbReference type="InterPro" id="IPR015424">
    <property type="entry name" value="PyrdxlP-dep_Trfase"/>
</dbReference>
<evidence type="ECO:0000256" key="3">
    <source>
        <dbReference type="ARBA" id="ARBA00013220"/>
    </source>
</evidence>
<accession>A0AAV8UNM3</accession>
<evidence type="ECO:0000256" key="6">
    <source>
        <dbReference type="ARBA" id="ARBA00048528"/>
    </source>
</evidence>
<dbReference type="GO" id="GO:0046513">
    <property type="term" value="P:ceramide biosynthetic process"/>
    <property type="evidence" value="ECO:0007669"/>
    <property type="project" value="TreeGrafter"/>
</dbReference>
<dbReference type="CDD" id="cd06454">
    <property type="entry name" value="KBL_like"/>
    <property type="match status" value="1"/>
</dbReference>
<dbReference type="PANTHER" id="PTHR13693:SF3">
    <property type="entry name" value="LD36009P"/>
    <property type="match status" value="1"/>
</dbReference>